<evidence type="ECO:0000259" key="1">
    <source>
        <dbReference type="PROSITE" id="PS50011"/>
    </source>
</evidence>
<dbReference type="SUPFAM" id="SSF56112">
    <property type="entry name" value="Protein kinase-like (PK-like)"/>
    <property type="match status" value="1"/>
</dbReference>
<gene>
    <name evidence="2" type="ORF">M9Y10_031990</name>
</gene>
<organism evidence="2 3">
    <name type="scientific">Tritrichomonas musculus</name>
    <dbReference type="NCBI Taxonomy" id="1915356"/>
    <lineage>
        <taxon>Eukaryota</taxon>
        <taxon>Metamonada</taxon>
        <taxon>Parabasalia</taxon>
        <taxon>Tritrichomonadida</taxon>
        <taxon>Tritrichomonadidae</taxon>
        <taxon>Tritrichomonas</taxon>
    </lineage>
</organism>
<feature type="domain" description="Protein kinase" evidence="1">
    <location>
        <begin position="1"/>
        <end position="294"/>
    </location>
</feature>
<keyword evidence="2" id="KW-0808">Transferase</keyword>
<evidence type="ECO:0000313" key="3">
    <source>
        <dbReference type="Proteomes" id="UP001470230"/>
    </source>
</evidence>
<dbReference type="InterPro" id="IPR051681">
    <property type="entry name" value="Ser/Thr_Kinases-Pseudokinases"/>
</dbReference>
<sequence length="316" mass="36112">MTAKVNDMKNSSVNFICCNEDFRPKYPQSPPLKPSSDRFRLVELIRKNKTSEDEEEDTNDYVRIQLASSGTLFGKEVDLYVNTPPHPSIVQFKGFEYYPQHLAITSYYPNGSLQHLLKEIREGKNHPEWDGTMKSKCIFGLVAAVTHVHSVYDKTEENFAIRYLCPENIIFDDQNEPKLINYVLGCEMLEKQPNAYISPELHQYPLVRSSGVDVWDIGMILYEILTGKLPYHGVNNDKVKDEVMNGKIPELPSSTPETEALIEIIKDCLNTTPNKRPSPKDILDRLAKIADSLFPDTDKVEYEKYCKKVLEATAQS</sequence>
<proteinExistence type="predicted"/>
<dbReference type="EMBL" id="JAPFFF010000051">
    <property type="protein sequence ID" value="KAK8839624.1"/>
    <property type="molecule type" value="Genomic_DNA"/>
</dbReference>
<dbReference type="Proteomes" id="UP001470230">
    <property type="component" value="Unassembled WGS sequence"/>
</dbReference>
<dbReference type="GO" id="GO:0016301">
    <property type="term" value="F:kinase activity"/>
    <property type="evidence" value="ECO:0007669"/>
    <property type="project" value="UniProtKB-KW"/>
</dbReference>
<dbReference type="Gene3D" id="1.10.510.10">
    <property type="entry name" value="Transferase(Phosphotransferase) domain 1"/>
    <property type="match status" value="1"/>
</dbReference>
<protein>
    <submittedName>
        <fullName evidence="2">Protein kinase activity protein</fullName>
    </submittedName>
</protein>
<keyword evidence="2" id="KW-0418">Kinase</keyword>
<evidence type="ECO:0000313" key="2">
    <source>
        <dbReference type="EMBL" id="KAK8839624.1"/>
    </source>
</evidence>
<reference evidence="2 3" key="1">
    <citation type="submission" date="2024-04" db="EMBL/GenBank/DDBJ databases">
        <title>Tritrichomonas musculus Genome.</title>
        <authorList>
            <person name="Alves-Ferreira E."/>
            <person name="Grigg M."/>
            <person name="Lorenzi H."/>
            <person name="Galac M."/>
        </authorList>
    </citation>
    <scope>NUCLEOTIDE SEQUENCE [LARGE SCALE GENOMIC DNA]</scope>
    <source>
        <strain evidence="2 3">EAF2021</strain>
    </source>
</reference>
<name>A0ABR2H0C0_9EUKA</name>
<dbReference type="PANTHER" id="PTHR44329">
    <property type="entry name" value="SERINE/THREONINE-PROTEIN KINASE TNNI3K-RELATED"/>
    <property type="match status" value="1"/>
</dbReference>
<keyword evidence="3" id="KW-1185">Reference proteome</keyword>
<dbReference type="InterPro" id="IPR011009">
    <property type="entry name" value="Kinase-like_dom_sf"/>
</dbReference>
<dbReference type="InterPro" id="IPR000719">
    <property type="entry name" value="Prot_kinase_dom"/>
</dbReference>
<dbReference type="PROSITE" id="PS50011">
    <property type="entry name" value="PROTEIN_KINASE_DOM"/>
    <property type="match status" value="1"/>
</dbReference>
<dbReference type="Pfam" id="PF00069">
    <property type="entry name" value="Pkinase"/>
    <property type="match status" value="1"/>
</dbReference>
<accession>A0ABR2H0C0</accession>
<comment type="caution">
    <text evidence="2">The sequence shown here is derived from an EMBL/GenBank/DDBJ whole genome shotgun (WGS) entry which is preliminary data.</text>
</comment>